<dbReference type="Proteomes" id="UP000178444">
    <property type="component" value="Unassembled WGS sequence"/>
</dbReference>
<dbReference type="AlphaFoldDB" id="A0A1F8GQ48"/>
<evidence type="ECO:0000313" key="1">
    <source>
        <dbReference type="EMBL" id="OGN27090.1"/>
    </source>
</evidence>
<sequence>MTDGTPSSEIVPGWYRQLWLDVLSQLPKPEEVTQEIAEGWHVNRSALRKGLFEFLVLPATAVAETVAKTVKLLQHLRDVALGPISEFKAAEKFTKSNSEVKFCDFGGNFKKLFLNLVEAPVSAATVSVSELLNNSLDAPIRTELGDGHVITLGQFYEMLKVLPKDGTWFIAYIIGNDGNVWAVGAHWNSFCVGWGVGADSVGDQGAWGAGDQVLSRKSRV</sequence>
<proteinExistence type="predicted"/>
<reference evidence="1 2" key="1">
    <citation type="journal article" date="2016" name="Nat. Commun.">
        <title>Thousands of microbial genomes shed light on interconnected biogeochemical processes in an aquifer system.</title>
        <authorList>
            <person name="Anantharaman K."/>
            <person name="Brown C.T."/>
            <person name="Hug L.A."/>
            <person name="Sharon I."/>
            <person name="Castelle C.J."/>
            <person name="Probst A.J."/>
            <person name="Thomas B.C."/>
            <person name="Singh A."/>
            <person name="Wilkins M.J."/>
            <person name="Karaoz U."/>
            <person name="Brodie E.L."/>
            <person name="Williams K.H."/>
            <person name="Hubbard S.S."/>
            <person name="Banfield J.F."/>
        </authorList>
    </citation>
    <scope>NUCLEOTIDE SEQUENCE [LARGE SCALE GENOMIC DNA]</scope>
</reference>
<evidence type="ECO:0000313" key="2">
    <source>
        <dbReference type="Proteomes" id="UP000178444"/>
    </source>
</evidence>
<gene>
    <name evidence="1" type="ORF">A2941_00105</name>
</gene>
<protein>
    <submittedName>
        <fullName evidence="1">Uncharacterized protein</fullName>
    </submittedName>
</protein>
<comment type="caution">
    <text evidence="1">The sequence shown here is derived from an EMBL/GenBank/DDBJ whole genome shotgun (WGS) entry which is preliminary data.</text>
</comment>
<name>A0A1F8GQ48_9BACT</name>
<organism evidence="1 2">
    <name type="scientific">Candidatus Yanofskybacteria bacterium RIFCSPLOWO2_01_FULL_49_17</name>
    <dbReference type="NCBI Taxonomy" id="1802700"/>
    <lineage>
        <taxon>Bacteria</taxon>
        <taxon>Candidatus Yanofskyibacteriota</taxon>
    </lineage>
</organism>
<dbReference type="EMBL" id="MGKO01000016">
    <property type="protein sequence ID" value="OGN27090.1"/>
    <property type="molecule type" value="Genomic_DNA"/>
</dbReference>
<accession>A0A1F8GQ48</accession>